<evidence type="ECO:0000313" key="2">
    <source>
        <dbReference type="Proteomes" id="UP000694523"/>
    </source>
</evidence>
<dbReference type="Proteomes" id="UP000694523">
    <property type="component" value="Unplaced"/>
</dbReference>
<name>A0A8C6TK49_9GOBI</name>
<reference evidence="1" key="2">
    <citation type="submission" date="2025-09" db="UniProtKB">
        <authorList>
            <consortium name="Ensembl"/>
        </authorList>
    </citation>
    <scope>IDENTIFICATION</scope>
</reference>
<protein>
    <submittedName>
        <fullName evidence="1">Uncharacterized protein</fullName>
    </submittedName>
</protein>
<dbReference type="AlphaFoldDB" id="A0A8C6TK49"/>
<keyword evidence="2" id="KW-1185">Reference proteome</keyword>
<evidence type="ECO:0000313" key="1">
    <source>
        <dbReference type="Ensembl" id="ENSNMLP00000021414.1"/>
    </source>
</evidence>
<accession>A0A8C6TK49</accession>
<dbReference type="Ensembl" id="ENSNMLT00000024009.1">
    <property type="protein sequence ID" value="ENSNMLP00000021414.1"/>
    <property type="gene ID" value="ENSNMLG00000013899.1"/>
</dbReference>
<organism evidence="1 2">
    <name type="scientific">Neogobius melanostomus</name>
    <name type="common">round goby</name>
    <dbReference type="NCBI Taxonomy" id="47308"/>
    <lineage>
        <taxon>Eukaryota</taxon>
        <taxon>Metazoa</taxon>
        <taxon>Chordata</taxon>
        <taxon>Craniata</taxon>
        <taxon>Vertebrata</taxon>
        <taxon>Euteleostomi</taxon>
        <taxon>Actinopterygii</taxon>
        <taxon>Neopterygii</taxon>
        <taxon>Teleostei</taxon>
        <taxon>Neoteleostei</taxon>
        <taxon>Acanthomorphata</taxon>
        <taxon>Gobiaria</taxon>
        <taxon>Gobiiformes</taxon>
        <taxon>Gobioidei</taxon>
        <taxon>Gobiidae</taxon>
        <taxon>Benthophilinae</taxon>
        <taxon>Neogobiini</taxon>
        <taxon>Neogobius</taxon>
    </lineage>
</organism>
<sequence>ASESSSSPRLRSRTSRCPCREELLVLVAGLHESTSPSTPALIIVDGLEGYLCNPTPSSSSGLHTSVQSSAAHLSALLCDTSSFLSQVLEKQGTGAMTQHQVGSRRFGTSICPV</sequence>
<reference evidence="1" key="1">
    <citation type="submission" date="2025-08" db="UniProtKB">
        <authorList>
            <consortium name="Ensembl"/>
        </authorList>
    </citation>
    <scope>IDENTIFICATION</scope>
</reference>
<proteinExistence type="predicted"/>